<dbReference type="OrthoDB" id="9767994at2"/>
<dbReference type="Pfam" id="PF20256">
    <property type="entry name" value="MoCoBD_2"/>
    <property type="match status" value="2"/>
</dbReference>
<dbReference type="SMART" id="SM01008">
    <property type="entry name" value="Ald_Xan_dh_C"/>
    <property type="match status" value="1"/>
</dbReference>
<dbReference type="InterPro" id="IPR006311">
    <property type="entry name" value="TAT_signal"/>
</dbReference>
<dbReference type="PIRSF" id="PIRSF036389">
    <property type="entry name" value="IOR_B"/>
    <property type="match status" value="1"/>
</dbReference>
<gene>
    <name evidence="2" type="ORF">SAMN05444002_0003</name>
</gene>
<dbReference type="AlphaFoldDB" id="A0A1N6DTW8"/>
<dbReference type="GO" id="GO:0016491">
    <property type="term" value="F:oxidoreductase activity"/>
    <property type="evidence" value="ECO:0007669"/>
    <property type="project" value="InterPro"/>
</dbReference>
<evidence type="ECO:0000313" key="3">
    <source>
        <dbReference type="Proteomes" id="UP000184932"/>
    </source>
</evidence>
<dbReference type="Proteomes" id="UP000184932">
    <property type="component" value="Unassembled WGS sequence"/>
</dbReference>
<evidence type="ECO:0000259" key="1">
    <source>
        <dbReference type="SMART" id="SM01008"/>
    </source>
</evidence>
<name>A0A1N6DTW8_9RHOB</name>
<sequence length="716" mass="75375">MKDFKTSRRGFLAGATAGALVIGFGPKGALAAGHEGTLMPNPFVRIAPDGTVTVILKHFEMGQGTTTGLATLVAEELDADWEKVDIAFAPADATKYANTLFGMQGTGGSTAMANSYMQYRQAGAAARAMLLEAASMEWAVRASDIVIENGVATHGNYRATLGEMVALVKAGAEPPTDPILKEPKDFRLIGRDLLRRKDTPGKTDGSAIFAMDVAPEGTIHAVMARAPRFGGTVASFDATAALAVPGVTAVKQTPKGIAVFAEDTWAAIRGREALTVEWDFSAAEGRSTEEMEAEYAAALDGEGPVARNDAGVEEALASGTAVEAEFDFPFLAHAPMEPMVCVVQVKDGKAHIWDGSQFPTITQMAVGAVTGVGAENTTIETVYAGGSFGRRANMDSDYHVEAAMAAVALGTDQPVKLVWTREDDVQGGYYRPMVKHRVKAAVDGEGKLAAWRSQVASKSIFAGTPMEQMMVHEGVDHASVEGVSDTPYSIPAMHVSVRNMETPVPVLWWRSVGNSHTAYAMEVAMDMAAEAAGADPVAFREGLLGGNPRLLGVLKLAAEKAGWGSELPEGWGRGVAAHFSFQSYVAQVAEVSTDADGRVKLERIVAAVDCGVAVNPDVIRAQIEGGIGYGLGHAMRQKITFDGGEVVQSNFPDYEPLRIGDMPKIEVHIVPSAEAPTGIGEPGLPPAAPAVANAIYAATGKRIFRLPMVDAGVEFA</sequence>
<proteinExistence type="predicted"/>
<dbReference type="PANTHER" id="PTHR47495">
    <property type="entry name" value="ALDEHYDE DEHYDROGENASE"/>
    <property type="match status" value="1"/>
</dbReference>
<dbReference type="PANTHER" id="PTHR47495:SF2">
    <property type="entry name" value="ALDEHYDE DEHYDROGENASE"/>
    <property type="match status" value="1"/>
</dbReference>
<dbReference type="InterPro" id="IPR000674">
    <property type="entry name" value="Ald_Oxase/Xan_DH_a/b"/>
</dbReference>
<dbReference type="Gene3D" id="3.30.365.10">
    <property type="entry name" value="Aldehyde oxidase/xanthine dehydrogenase, molybdopterin binding domain"/>
    <property type="match status" value="4"/>
</dbReference>
<dbReference type="EMBL" id="FSRL01000001">
    <property type="protein sequence ID" value="SIN74232.1"/>
    <property type="molecule type" value="Genomic_DNA"/>
</dbReference>
<accession>A0A1N6DTW8</accession>
<evidence type="ECO:0000313" key="2">
    <source>
        <dbReference type="EMBL" id="SIN74232.1"/>
    </source>
</evidence>
<reference evidence="3" key="1">
    <citation type="submission" date="2016-11" db="EMBL/GenBank/DDBJ databases">
        <authorList>
            <person name="Varghese N."/>
            <person name="Submissions S."/>
        </authorList>
    </citation>
    <scope>NUCLEOTIDE SEQUENCE [LARGE SCALE GENOMIC DNA]</scope>
    <source>
        <strain evidence="3">DSM 29440</strain>
    </source>
</reference>
<dbReference type="Pfam" id="PF02738">
    <property type="entry name" value="MoCoBD_1"/>
    <property type="match status" value="1"/>
</dbReference>
<keyword evidence="3" id="KW-1185">Reference proteome</keyword>
<organism evidence="2 3">
    <name type="scientific">Vannielia litorea</name>
    <dbReference type="NCBI Taxonomy" id="1217970"/>
    <lineage>
        <taxon>Bacteria</taxon>
        <taxon>Pseudomonadati</taxon>
        <taxon>Pseudomonadota</taxon>
        <taxon>Alphaproteobacteria</taxon>
        <taxon>Rhodobacterales</taxon>
        <taxon>Paracoccaceae</taxon>
        <taxon>Vannielia</taxon>
    </lineage>
</organism>
<dbReference type="RefSeq" id="WP_074254243.1">
    <property type="nucleotide sequence ID" value="NZ_FSRL01000001.1"/>
</dbReference>
<dbReference type="SUPFAM" id="SSF56003">
    <property type="entry name" value="Molybdenum cofactor-binding domain"/>
    <property type="match status" value="2"/>
</dbReference>
<feature type="domain" description="Aldehyde oxidase/xanthine dehydrogenase a/b hammerhead" evidence="1">
    <location>
        <begin position="204"/>
        <end position="282"/>
    </location>
</feature>
<dbReference type="InterPro" id="IPR012368">
    <property type="entry name" value="OxRdtase_Mopterin-bd_su_IorB"/>
</dbReference>
<dbReference type="InterPro" id="IPR052516">
    <property type="entry name" value="N-heterocyclic_Hydroxylase"/>
</dbReference>
<dbReference type="STRING" id="1217970.SAMN05444002_0003"/>
<dbReference type="InterPro" id="IPR046867">
    <property type="entry name" value="AldOxase/xan_DH_MoCoBD2"/>
</dbReference>
<dbReference type="InterPro" id="IPR008274">
    <property type="entry name" value="AldOxase/xan_DH_MoCoBD1"/>
</dbReference>
<dbReference type="Gene3D" id="3.90.1170.50">
    <property type="entry name" value="Aldehyde oxidase/xanthine dehydrogenase, a/b hammerhead"/>
    <property type="match status" value="1"/>
</dbReference>
<protein>
    <submittedName>
        <fullName evidence="2">Isoquinoline 1-oxidoreductase, beta subunit</fullName>
    </submittedName>
</protein>
<dbReference type="InterPro" id="IPR037165">
    <property type="entry name" value="AldOxase/xan_DH_Mopterin-bd_sf"/>
</dbReference>
<dbReference type="PROSITE" id="PS51318">
    <property type="entry name" value="TAT"/>
    <property type="match status" value="1"/>
</dbReference>